<protein>
    <recommendedName>
        <fullName evidence="4">TeaA receptor TeaR</fullName>
    </recommendedName>
</protein>
<feature type="region of interest" description="Disordered" evidence="1">
    <location>
        <begin position="307"/>
        <end position="561"/>
    </location>
</feature>
<keyword evidence="3" id="KW-1185">Reference proteome</keyword>
<accession>A0AAE8MSH6</accession>
<comment type="caution">
    <text evidence="2">The sequence shown here is derived from an EMBL/GenBank/DDBJ whole genome shotgun (WGS) entry which is preliminary data.</text>
</comment>
<evidence type="ECO:0000313" key="3">
    <source>
        <dbReference type="Proteomes" id="UP001187682"/>
    </source>
</evidence>
<feature type="compositionally biased region" description="Low complexity" evidence="1">
    <location>
        <begin position="376"/>
        <end position="397"/>
    </location>
</feature>
<dbReference type="AlphaFoldDB" id="A0AAE8MSH6"/>
<feature type="region of interest" description="Disordered" evidence="1">
    <location>
        <begin position="1"/>
        <end position="22"/>
    </location>
</feature>
<feature type="compositionally biased region" description="Polar residues" evidence="1">
    <location>
        <begin position="242"/>
        <end position="265"/>
    </location>
</feature>
<feature type="region of interest" description="Disordered" evidence="1">
    <location>
        <begin position="97"/>
        <end position="187"/>
    </location>
</feature>
<reference evidence="2" key="1">
    <citation type="submission" date="2018-03" db="EMBL/GenBank/DDBJ databases">
        <authorList>
            <person name="Guldener U."/>
        </authorList>
    </citation>
    <scope>NUCLEOTIDE SEQUENCE</scope>
</reference>
<dbReference type="EMBL" id="ONZQ02000002">
    <property type="protein sequence ID" value="SPN98790.1"/>
    <property type="molecule type" value="Genomic_DNA"/>
</dbReference>
<proteinExistence type="predicted"/>
<evidence type="ECO:0008006" key="4">
    <source>
        <dbReference type="Google" id="ProtNLM"/>
    </source>
</evidence>
<feature type="compositionally biased region" description="Basic and acidic residues" evidence="1">
    <location>
        <begin position="170"/>
        <end position="187"/>
    </location>
</feature>
<evidence type="ECO:0000256" key="1">
    <source>
        <dbReference type="SAM" id="MobiDB-lite"/>
    </source>
</evidence>
<gene>
    <name evidence="2" type="ORF">DNG_01831</name>
</gene>
<sequence length="588" mass="63904">MAAVSAANPHSAAAPTLNDDHEWDYDDVHRTESAPIMPSLLRGKIFNIMQLPQVNYAIANRWTHGDMQISKREKPSVFSETVNGDYAYAAEAEVSDQAPYVPNSDPTTRSHAANGNSHSWKSTNRPYEDSRGPASHAPGYDGRMNGGYHEDGVTEQVPSGRNGAAASRRGTVDSKHSRAEFGPDDSSKWIHRDKLAQIESEELQAAGFILPKRRSHSRVRKDNRYQDQSAHPSTIDEPASEQYATSGSRMSSNSTNPNFADSETTPLWDLRLPDEIAASENVGFTMPNGLSKGGTRIPVAKVSPAPIPLDYLERPTPVSRKHTGDGITKDAESIAYPKPRSRSASVKLLDAASTGPIPAKRTTSDVSPKKPTASAPGNRKPSSRGPSGSGRPKTRSGANKDSVSSNGGTRPSTRSGDLGPGSNSSRQPEGDPPWLLSAYRPDPRLPPDQQLLPTVARRLQQERWEKEGKFGNVLDKEFRPLTDDGFLAPPDAQDEPIDEPEPKSPSTHSGQPDGWPLKVDVSRSQTPKPNAYSTMPRIQDMHSQPSPLTPGIQQQRPLSPAVVKAPERPEQRVSEKQQNEGCGCCVVM</sequence>
<feature type="compositionally biased region" description="Polar residues" evidence="1">
    <location>
        <begin position="541"/>
        <end position="557"/>
    </location>
</feature>
<feature type="compositionally biased region" description="Low complexity" evidence="1">
    <location>
        <begin position="1"/>
        <end position="15"/>
    </location>
</feature>
<feature type="compositionally biased region" description="Polar residues" evidence="1">
    <location>
        <begin position="399"/>
        <end position="427"/>
    </location>
</feature>
<feature type="compositionally biased region" description="Polar residues" evidence="1">
    <location>
        <begin position="522"/>
        <end position="533"/>
    </location>
</feature>
<evidence type="ECO:0000313" key="2">
    <source>
        <dbReference type="EMBL" id="SPN98790.1"/>
    </source>
</evidence>
<name>A0AAE8MSH6_9PEZI</name>
<feature type="region of interest" description="Disordered" evidence="1">
    <location>
        <begin position="214"/>
        <end position="265"/>
    </location>
</feature>
<feature type="compositionally biased region" description="Basic and acidic residues" evidence="1">
    <location>
        <begin position="322"/>
        <end position="332"/>
    </location>
</feature>
<organism evidence="2 3">
    <name type="scientific">Cephalotrichum gorgonifer</name>
    <dbReference type="NCBI Taxonomy" id="2041049"/>
    <lineage>
        <taxon>Eukaryota</taxon>
        <taxon>Fungi</taxon>
        <taxon>Dikarya</taxon>
        <taxon>Ascomycota</taxon>
        <taxon>Pezizomycotina</taxon>
        <taxon>Sordariomycetes</taxon>
        <taxon>Hypocreomycetidae</taxon>
        <taxon>Microascales</taxon>
        <taxon>Microascaceae</taxon>
        <taxon>Cephalotrichum</taxon>
    </lineage>
</organism>
<feature type="compositionally biased region" description="Basic and acidic residues" evidence="1">
    <location>
        <begin position="459"/>
        <end position="482"/>
    </location>
</feature>
<dbReference type="Proteomes" id="UP001187682">
    <property type="component" value="Unassembled WGS sequence"/>
</dbReference>
<feature type="compositionally biased region" description="Polar residues" evidence="1">
    <location>
        <begin position="104"/>
        <end position="125"/>
    </location>
</feature>